<dbReference type="Proteomes" id="UP000005631">
    <property type="component" value="Chromosome"/>
</dbReference>
<evidence type="ECO:0000256" key="3">
    <source>
        <dbReference type="ARBA" id="ARBA00009759"/>
    </source>
</evidence>
<feature type="binding site" evidence="7">
    <location>
        <position position="223"/>
    </location>
    <ligand>
        <name>Mg(2+)</name>
        <dbReference type="ChEBI" id="CHEBI:18420"/>
        <label>1</label>
        <note>catalytic</note>
    </ligand>
</feature>
<dbReference type="GO" id="GO:0006020">
    <property type="term" value="P:inositol metabolic process"/>
    <property type="evidence" value="ECO:0007669"/>
    <property type="project" value="TreeGrafter"/>
</dbReference>
<dbReference type="InterPro" id="IPR020583">
    <property type="entry name" value="Inositol_monoP_metal-BS"/>
</dbReference>
<feature type="binding site" evidence="7">
    <location>
        <position position="97"/>
    </location>
    <ligand>
        <name>Mg(2+)</name>
        <dbReference type="ChEBI" id="CHEBI:18420"/>
        <label>1</label>
        <note>catalytic</note>
    </ligand>
</feature>
<dbReference type="GO" id="GO:0046872">
    <property type="term" value="F:metal ion binding"/>
    <property type="evidence" value="ECO:0007669"/>
    <property type="project" value="UniProtKB-KW"/>
</dbReference>
<keyword evidence="6 7" id="KW-0460">Magnesium</keyword>
<dbReference type="eggNOG" id="COG0483">
    <property type="taxonomic scope" value="Bacteria"/>
</dbReference>
<dbReference type="InterPro" id="IPR020550">
    <property type="entry name" value="Inositol_monophosphatase_CS"/>
</dbReference>
<gene>
    <name evidence="9" type="ordered locus">Oweho_0201</name>
</gene>
<dbReference type="PANTHER" id="PTHR20854">
    <property type="entry name" value="INOSITOL MONOPHOSPHATASE"/>
    <property type="match status" value="1"/>
</dbReference>
<evidence type="ECO:0000256" key="5">
    <source>
        <dbReference type="ARBA" id="ARBA00022801"/>
    </source>
</evidence>
<dbReference type="Gene3D" id="3.30.540.10">
    <property type="entry name" value="Fructose-1,6-Bisphosphatase, subunit A, domain 1"/>
    <property type="match status" value="1"/>
</dbReference>
<dbReference type="SUPFAM" id="SSF56655">
    <property type="entry name" value="Carbohydrate phosphatase"/>
    <property type="match status" value="1"/>
</dbReference>
<evidence type="ECO:0000313" key="9">
    <source>
        <dbReference type="EMBL" id="AEV31223.1"/>
    </source>
</evidence>
<protein>
    <recommendedName>
        <fullName evidence="8">Inositol-1-monophosphatase</fullName>
        <ecNumber evidence="8">3.1.3.25</ecNumber>
    </recommendedName>
</protein>
<dbReference type="PRINTS" id="PR01959">
    <property type="entry name" value="SBIMPHPHTASE"/>
</dbReference>
<dbReference type="GO" id="GO:0008934">
    <property type="term" value="F:inositol monophosphate 1-phosphatase activity"/>
    <property type="evidence" value="ECO:0007669"/>
    <property type="project" value="InterPro"/>
</dbReference>
<feature type="binding site" evidence="7">
    <location>
        <position position="98"/>
    </location>
    <ligand>
        <name>Mg(2+)</name>
        <dbReference type="ChEBI" id="CHEBI:18420"/>
        <label>1</label>
        <note>catalytic</note>
    </ligand>
</feature>
<evidence type="ECO:0000256" key="1">
    <source>
        <dbReference type="ARBA" id="ARBA00001033"/>
    </source>
</evidence>
<feature type="binding site" evidence="7">
    <location>
        <position position="79"/>
    </location>
    <ligand>
        <name>Mg(2+)</name>
        <dbReference type="ChEBI" id="CHEBI:18420"/>
        <label>1</label>
        <note>catalytic</note>
    </ligand>
</feature>
<evidence type="ECO:0000256" key="6">
    <source>
        <dbReference type="ARBA" id="ARBA00022842"/>
    </source>
</evidence>
<organism evidence="9 10">
    <name type="scientific">Owenweeksia hongkongensis (strain DSM 17368 / CIP 108786 / JCM 12287 / NRRL B-23963 / UST20020801)</name>
    <dbReference type="NCBI Taxonomy" id="926562"/>
    <lineage>
        <taxon>Bacteria</taxon>
        <taxon>Pseudomonadati</taxon>
        <taxon>Bacteroidota</taxon>
        <taxon>Flavobacteriia</taxon>
        <taxon>Flavobacteriales</taxon>
        <taxon>Owenweeksiaceae</taxon>
        <taxon>Owenweeksia</taxon>
    </lineage>
</organism>
<name>G8R7B2_OWEHD</name>
<feature type="binding site" evidence="7">
    <location>
        <position position="95"/>
    </location>
    <ligand>
        <name>Mg(2+)</name>
        <dbReference type="ChEBI" id="CHEBI:18420"/>
        <label>1</label>
        <note>catalytic</note>
    </ligand>
</feature>
<evidence type="ECO:0000313" key="10">
    <source>
        <dbReference type="Proteomes" id="UP000005631"/>
    </source>
</evidence>
<proteinExistence type="inferred from homology"/>
<evidence type="ECO:0000256" key="2">
    <source>
        <dbReference type="ARBA" id="ARBA00001946"/>
    </source>
</evidence>
<dbReference type="PROSITE" id="PS00630">
    <property type="entry name" value="IMP_2"/>
    <property type="match status" value="1"/>
</dbReference>
<dbReference type="FunFam" id="3.40.190.80:FF:000002">
    <property type="entry name" value="Inositol-1-monophosphatase"/>
    <property type="match status" value="1"/>
</dbReference>
<dbReference type="CDD" id="cd01639">
    <property type="entry name" value="IMPase"/>
    <property type="match status" value="1"/>
</dbReference>
<dbReference type="STRING" id="926562.Oweho_0201"/>
<dbReference type="Pfam" id="PF00459">
    <property type="entry name" value="Inositol_P"/>
    <property type="match status" value="1"/>
</dbReference>
<evidence type="ECO:0000256" key="7">
    <source>
        <dbReference type="PIRSR" id="PIRSR600760-2"/>
    </source>
</evidence>
<accession>G8R7B2</accession>
<comment type="similarity">
    <text evidence="3 8">Belongs to the inositol monophosphatase superfamily.</text>
</comment>
<keyword evidence="4 7" id="KW-0479">Metal-binding</keyword>
<keyword evidence="5 8" id="KW-0378">Hydrolase</keyword>
<dbReference type="GO" id="GO:0007165">
    <property type="term" value="P:signal transduction"/>
    <property type="evidence" value="ECO:0007669"/>
    <property type="project" value="TreeGrafter"/>
</dbReference>
<evidence type="ECO:0000256" key="4">
    <source>
        <dbReference type="ARBA" id="ARBA00022723"/>
    </source>
</evidence>
<sequence>MPKPINPNHMLQLKELLQAVEDITRSTGDFILKERNSVSAEEVELKSLNSLVSYVDKTAEKMIVDGVKPLISEAGFIAEEDTESIRGKRYNWVIDPLDGTTNFLHNLPVFAISIALMDGDEVVLGVVYELGQKEMFSATKGGGASLNGKPIQVKKTAELKDTLLATGFPYYDFDRMKSFLNLLSQLFTKTRGVRRLGSAATDLAYVACGRFDGFFEYGLSPWDVAAGALLVTEAGGKVTDYSKGDNFLFGGEILACSSAMFDELYTEVSEHMQGDS</sequence>
<dbReference type="EC" id="3.1.3.25" evidence="8"/>
<dbReference type="GO" id="GO:0046854">
    <property type="term" value="P:phosphatidylinositol phosphate biosynthetic process"/>
    <property type="evidence" value="ECO:0007669"/>
    <property type="project" value="InterPro"/>
</dbReference>
<comment type="cofactor">
    <cofactor evidence="2 7 8">
        <name>Mg(2+)</name>
        <dbReference type="ChEBI" id="CHEBI:18420"/>
    </cofactor>
</comment>
<dbReference type="HOGENOM" id="CLU_044118_0_4_10"/>
<dbReference type="PRINTS" id="PR00377">
    <property type="entry name" value="IMPHPHTASES"/>
</dbReference>
<dbReference type="FunFam" id="3.30.540.10:FF:000003">
    <property type="entry name" value="Inositol-1-monophosphatase"/>
    <property type="match status" value="1"/>
</dbReference>
<dbReference type="EMBL" id="CP003156">
    <property type="protein sequence ID" value="AEV31223.1"/>
    <property type="molecule type" value="Genomic_DNA"/>
</dbReference>
<dbReference type="InterPro" id="IPR000760">
    <property type="entry name" value="Inositol_monophosphatase-like"/>
</dbReference>
<dbReference type="PROSITE" id="PS00629">
    <property type="entry name" value="IMP_1"/>
    <property type="match status" value="1"/>
</dbReference>
<dbReference type="PANTHER" id="PTHR20854:SF4">
    <property type="entry name" value="INOSITOL-1-MONOPHOSPHATASE-RELATED"/>
    <property type="match status" value="1"/>
</dbReference>
<reference evidence="9 10" key="1">
    <citation type="journal article" date="2012" name="Stand. Genomic Sci.">
        <title>Genome sequence of the orange-pigmented seawater bacterium Owenweeksia hongkongensis type strain (UST20020801(T)).</title>
        <authorList>
            <person name="Riedel T."/>
            <person name="Held B."/>
            <person name="Nolan M."/>
            <person name="Lucas S."/>
            <person name="Lapidus A."/>
            <person name="Tice H."/>
            <person name="Del Rio T.G."/>
            <person name="Cheng J.F."/>
            <person name="Han C."/>
            <person name="Tapia R."/>
            <person name="Goodwin L.A."/>
            <person name="Pitluck S."/>
            <person name="Liolios K."/>
            <person name="Mavromatis K."/>
            <person name="Pagani I."/>
            <person name="Ivanova N."/>
            <person name="Mikhailova N."/>
            <person name="Pati A."/>
            <person name="Chen A."/>
            <person name="Palaniappan K."/>
            <person name="Rohde M."/>
            <person name="Tindall B.J."/>
            <person name="Detter J.C."/>
            <person name="Goker M."/>
            <person name="Woyke T."/>
            <person name="Bristow J."/>
            <person name="Eisen J.A."/>
            <person name="Markowitz V."/>
            <person name="Hugenholtz P."/>
            <person name="Klenk H.P."/>
            <person name="Kyrpides N.C."/>
        </authorList>
    </citation>
    <scope>NUCLEOTIDE SEQUENCE</scope>
    <source>
        <strain evidence="10">DSM 17368 / JCM 12287 / NRRL B-23963</strain>
    </source>
</reference>
<dbReference type="InterPro" id="IPR033942">
    <property type="entry name" value="IMPase"/>
</dbReference>
<evidence type="ECO:0000256" key="8">
    <source>
        <dbReference type="RuleBase" id="RU364068"/>
    </source>
</evidence>
<dbReference type="InterPro" id="IPR022337">
    <property type="entry name" value="Inositol_monophosphatase_SuhB"/>
</dbReference>
<dbReference type="Gene3D" id="3.40.190.80">
    <property type="match status" value="1"/>
</dbReference>
<dbReference type="PATRIC" id="fig|926562.3.peg.206"/>
<keyword evidence="10" id="KW-1185">Reference proteome</keyword>
<dbReference type="AlphaFoldDB" id="G8R7B2"/>
<comment type="catalytic activity">
    <reaction evidence="1 8">
        <text>a myo-inositol phosphate + H2O = myo-inositol + phosphate</text>
        <dbReference type="Rhea" id="RHEA:24056"/>
        <dbReference type="ChEBI" id="CHEBI:15377"/>
        <dbReference type="ChEBI" id="CHEBI:17268"/>
        <dbReference type="ChEBI" id="CHEBI:43474"/>
        <dbReference type="ChEBI" id="CHEBI:84139"/>
        <dbReference type="EC" id="3.1.3.25"/>
    </reaction>
</comment>
<dbReference type="KEGG" id="oho:Oweho_0201"/>